<dbReference type="AlphaFoldDB" id="A0A8H5TDT0"/>
<name>A0A8H5TDT0_FUSCI</name>
<gene>
    <name evidence="2" type="ORF">FCIRC_8967</name>
</gene>
<keyword evidence="1" id="KW-0175">Coiled coil</keyword>
<sequence length="212" mass="24888">MPQESIESKGILQEEAHKEMNYRFHDTNNRAEAVFAQSSYECSSPRALSSADRAQKKLQDAIQDLQDTKDRNEQLEKELEGLSKSADQYVTELRGHVQYADYYQIRLAMAECKLDVSEFTCGFEDFVERRRLKKEAGREDAFLASAHEGEERRWKKKLEKAEEDVREARTRMKLREQKARSVFWSWRLEQRPATKVQTLRDEKCVTILLTTS</sequence>
<feature type="coiled-coil region" evidence="1">
    <location>
        <begin position="144"/>
        <end position="178"/>
    </location>
</feature>
<protein>
    <submittedName>
        <fullName evidence="2">Uncharacterized protein</fullName>
    </submittedName>
</protein>
<evidence type="ECO:0000313" key="2">
    <source>
        <dbReference type="EMBL" id="KAF5670359.1"/>
    </source>
</evidence>
<dbReference type="EMBL" id="JAAQPE010000311">
    <property type="protein sequence ID" value="KAF5670359.1"/>
    <property type="molecule type" value="Genomic_DNA"/>
</dbReference>
<comment type="caution">
    <text evidence="2">The sequence shown here is derived from an EMBL/GenBank/DDBJ whole genome shotgun (WGS) entry which is preliminary data.</text>
</comment>
<organism evidence="2 3">
    <name type="scientific">Fusarium circinatum</name>
    <name type="common">Pitch canker fungus</name>
    <name type="synonym">Gibberella circinata</name>
    <dbReference type="NCBI Taxonomy" id="48490"/>
    <lineage>
        <taxon>Eukaryota</taxon>
        <taxon>Fungi</taxon>
        <taxon>Dikarya</taxon>
        <taxon>Ascomycota</taxon>
        <taxon>Pezizomycotina</taxon>
        <taxon>Sordariomycetes</taxon>
        <taxon>Hypocreomycetidae</taxon>
        <taxon>Hypocreales</taxon>
        <taxon>Nectriaceae</taxon>
        <taxon>Fusarium</taxon>
        <taxon>Fusarium fujikuroi species complex</taxon>
    </lineage>
</organism>
<proteinExistence type="predicted"/>
<keyword evidence="3" id="KW-1185">Reference proteome</keyword>
<reference evidence="2 3" key="2">
    <citation type="submission" date="2020-05" db="EMBL/GenBank/DDBJ databases">
        <title>Identification and distribution of gene clusters putatively required for synthesis of sphingolipid metabolism inhibitors in phylogenetically diverse species of the filamentous fungus Fusarium.</title>
        <authorList>
            <person name="Kim H.-S."/>
            <person name="Busman M."/>
            <person name="Brown D.W."/>
            <person name="Divon H."/>
            <person name="Uhlig S."/>
            <person name="Proctor R.H."/>
        </authorList>
    </citation>
    <scope>NUCLEOTIDE SEQUENCE [LARGE SCALE GENOMIC DNA]</scope>
    <source>
        <strain evidence="2 3">NRRL 25331</strain>
    </source>
</reference>
<evidence type="ECO:0000256" key="1">
    <source>
        <dbReference type="SAM" id="Coils"/>
    </source>
</evidence>
<dbReference type="Proteomes" id="UP000572754">
    <property type="component" value="Unassembled WGS sequence"/>
</dbReference>
<accession>A0A8H5TDT0</accession>
<reference evidence="3" key="1">
    <citation type="journal article" date="2020" name="BMC Genomics">
        <title>Correction to: Identification and distribution of gene clusters required for synthesis of sphingolipid metabolism inhibitors in diverse species of the filamentous fungus Fusarium.</title>
        <authorList>
            <person name="Kim H.S."/>
            <person name="Lohmar J.M."/>
            <person name="Busman M."/>
            <person name="Brown D.W."/>
            <person name="Naumann T.A."/>
            <person name="Divon H.H."/>
            <person name="Lysoe E."/>
            <person name="Uhlig S."/>
            <person name="Proctor R.H."/>
        </authorList>
    </citation>
    <scope>NUCLEOTIDE SEQUENCE [LARGE SCALE GENOMIC DNA]</scope>
    <source>
        <strain evidence="3">NRRL 25331</strain>
    </source>
</reference>
<evidence type="ECO:0000313" key="3">
    <source>
        <dbReference type="Proteomes" id="UP000572754"/>
    </source>
</evidence>
<feature type="coiled-coil region" evidence="1">
    <location>
        <begin position="48"/>
        <end position="92"/>
    </location>
</feature>